<comment type="caution">
    <text evidence="1">The sequence shown here is derived from an EMBL/GenBank/DDBJ whole genome shotgun (WGS) entry which is preliminary data.</text>
</comment>
<dbReference type="Proteomes" id="UP001163823">
    <property type="component" value="Chromosome 11"/>
</dbReference>
<dbReference type="AlphaFoldDB" id="A0AAD7L548"/>
<gene>
    <name evidence="1" type="ORF">O6P43_027753</name>
</gene>
<dbReference type="KEGG" id="qsa:O6P43_027753"/>
<keyword evidence="2" id="KW-1185">Reference proteome</keyword>
<sequence length="80" mass="8817">METEEDAVKKTQMLDARERNMSHNVRCTECGVNPFKIHKQILQFSSGSVSWLSLGELPLPIDDACPVLLNGLRGQSTGTS</sequence>
<proteinExistence type="predicted"/>
<organism evidence="1 2">
    <name type="scientific">Quillaja saponaria</name>
    <name type="common">Soap bark tree</name>
    <dbReference type="NCBI Taxonomy" id="32244"/>
    <lineage>
        <taxon>Eukaryota</taxon>
        <taxon>Viridiplantae</taxon>
        <taxon>Streptophyta</taxon>
        <taxon>Embryophyta</taxon>
        <taxon>Tracheophyta</taxon>
        <taxon>Spermatophyta</taxon>
        <taxon>Magnoliopsida</taxon>
        <taxon>eudicotyledons</taxon>
        <taxon>Gunneridae</taxon>
        <taxon>Pentapetalae</taxon>
        <taxon>rosids</taxon>
        <taxon>fabids</taxon>
        <taxon>Fabales</taxon>
        <taxon>Quillajaceae</taxon>
        <taxon>Quillaja</taxon>
    </lineage>
</organism>
<evidence type="ECO:0000313" key="1">
    <source>
        <dbReference type="EMBL" id="KAJ7951754.1"/>
    </source>
</evidence>
<reference evidence="1" key="1">
    <citation type="journal article" date="2023" name="Science">
        <title>Elucidation of the pathway for biosynthesis of saponin adjuvants from the soapbark tree.</title>
        <authorList>
            <person name="Reed J."/>
            <person name="Orme A."/>
            <person name="El-Demerdash A."/>
            <person name="Owen C."/>
            <person name="Martin L.B.B."/>
            <person name="Misra R.C."/>
            <person name="Kikuchi S."/>
            <person name="Rejzek M."/>
            <person name="Martin A.C."/>
            <person name="Harkess A."/>
            <person name="Leebens-Mack J."/>
            <person name="Louveau T."/>
            <person name="Stephenson M.J."/>
            <person name="Osbourn A."/>
        </authorList>
    </citation>
    <scope>NUCLEOTIDE SEQUENCE</scope>
    <source>
        <strain evidence="1">S10</strain>
    </source>
</reference>
<evidence type="ECO:0000313" key="2">
    <source>
        <dbReference type="Proteomes" id="UP001163823"/>
    </source>
</evidence>
<accession>A0AAD7L548</accession>
<dbReference type="EMBL" id="JARAOO010000011">
    <property type="protein sequence ID" value="KAJ7951754.1"/>
    <property type="molecule type" value="Genomic_DNA"/>
</dbReference>
<protein>
    <submittedName>
        <fullName evidence="1">Cytochrome c-type biogenesis protein</fullName>
    </submittedName>
</protein>
<name>A0AAD7L548_QUISA</name>